<keyword evidence="5" id="KW-1133">Transmembrane helix</keyword>
<evidence type="ECO:0000256" key="1">
    <source>
        <dbReference type="ARBA" id="ARBA00004308"/>
    </source>
</evidence>
<dbReference type="Pfam" id="PF03552">
    <property type="entry name" value="Cellulose_synt"/>
    <property type="match status" value="1"/>
</dbReference>
<evidence type="ECO:0000256" key="5">
    <source>
        <dbReference type="ARBA" id="ARBA00022989"/>
    </source>
</evidence>
<keyword evidence="10" id="KW-1185">Reference proteome</keyword>
<comment type="subcellular location">
    <subcellularLocation>
        <location evidence="1">Endomembrane system</location>
    </subcellularLocation>
</comment>
<dbReference type="GO" id="GO:0030244">
    <property type="term" value="P:cellulose biosynthetic process"/>
    <property type="evidence" value="ECO:0007669"/>
    <property type="project" value="InterPro"/>
</dbReference>
<accession>A0A7J6V2Y5</accession>
<keyword evidence="2" id="KW-0328">Glycosyltransferase</keyword>
<keyword evidence="4" id="KW-0812">Transmembrane</keyword>
<protein>
    <submittedName>
        <fullName evidence="9">Cellulose synthase</fullName>
    </submittedName>
</protein>
<feature type="binding site" evidence="8">
    <location>
        <position position="34"/>
    </location>
    <ligand>
        <name>UDP-alpha-D-glucose</name>
        <dbReference type="ChEBI" id="CHEBI:58885"/>
    </ligand>
</feature>
<proteinExistence type="predicted"/>
<keyword evidence="3" id="KW-0808">Transferase</keyword>
<keyword evidence="7" id="KW-0961">Cell wall biogenesis/degradation</keyword>
<dbReference type="GO" id="GO:0071555">
    <property type="term" value="P:cell wall organization"/>
    <property type="evidence" value="ECO:0007669"/>
    <property type="project" value="UniProtKB-KW"/>
</dbReference>
<comment type="caution">
    <text evidence="9">The sequence shown here is derived from an EMBL/GenBank/DDBJ whole genome shotgun (WGS) entry which is preliminary data.</text>
</comment>
<gene>
    <name evidence="9" type="ORF">FRX31_031926</name>
</gene>
<evidence type="ECO:0000256" key="6">
    <source>
        <dbReference type="ARBA" id="ARBA00023136"/>
    </source>
</evidence>
<sequence>MLADDLPACLLRPLTRKVYVSAAILSPHSRPEKEPPLVTAFIILSILALDYPIEKLACYLFEDGRSLLTFKALAETASFARIWVPFCRKHGMKPRNPEAYFGHKRDFLKNKVRLDFVRERRKVEREYDEFRVRINSLPESIRRRSDAYNAHEELRAKKN</sequence>
<evidence type="ECO:0000313" key="9">
    <source>
        <dbReference type="EMBL" id="KAF5178485.1"/>
    </source>
</evidence>
<organism evidence="9 10">
    <name type="scientific">Thalictrum thalictroides</name>
    <name type="common">Rue-anemone</name>
    <name type="synonym">Anemone thalictroides</name>
    <dbReference type="NCBI Taxonomy" id="46969"/>
    <lineage>
        <taxon>Eukaryota</taxon>
        <taxon>Viridiplantae</taxon>
        <taxon>Streptophyta</taxon>
        <taxon>Embryophyta</taxon>
        <taxon>Tracheophyta</taxon>
        <taxon>Spermatophyta</taxon>
        <taxon>Magnoliopsida</taxon>
        <taxon>Ranunculales</taxon>
        <taxon>Ranunculaceae</taxon>
        <taxon>Thalictroideae</taxon>
        <taxon>Thalictrum</taxon>
    </lineage>
</organism>
<feature type="binding site" evidence="8">
    <location>
        <position position="63"/>
    </location>
    <ligand>
        <name>UDP-alpha-D-glucose</name>
        <dbReference type="ChEBI" id="CHEBI:58885"/>
    </ligand>
</feature>
<evidence type="ECO:0000256" key="2">
    <source>
        <dbReference type="ARBA" id="ARBA00022676"/>
    </source>
</evidence>
<dbReference type="EMBL" id="JABWDY010040012">
    <property type="protein sequence ID" value="KAF5178485.1"/>
    <property type="molecule type" value="Genomic_DNA"/>
</dbReference>
<keyword evidence="6" id="KW-0472">Membrane</keyword>
<dbReference type="GO" id="GO:0012505">
    <property type="term" value="C:endomembrane system"/>
    <property type="evidence" value="ECO:0007669"/>
    <property type="project" value="UniProtKB-SubCell"/>
</dbReference>
<evidence type="ECO:0000256" key="7">
    <source>
        <dbReference type="ARBA" id="ARBA00023316"/>
    </source>
</evidence>
<evidence type="ECO:0000313" key="10">
    <source>
        <dbReference type="Proteomes" id="UP000554482"/>
    </source>
</evidence>
<reference evidence="9 10" key="1">
    <citation type="submission" date="2020-06" db="EMBL/GenBank/DDBJ databases">
        <title>Transcriptomic and genomic resources for Thalictrum thalictroides and T. hernandezii: Facilitating candidate gene discovery in an emerging model plant lineage.</title>
        <authorList>
            <person name="Arias T."/>
            <person name="Riano-Pachon D.M."/>
            <person name="Di Stilio V.S."/>
        </authorList>
    </citation>
    <scope>NUCLEOTIDE SEQUENCE [LARGE SCALE GENOMIC DNA]</scope>
    <source>
        <strain evidence="10">cv. WT478/WT964</strain>
        <tissue evidence="9">Leaves</tissue>
    </source>
</reference>
<evidence type="ECO:0000256" key="8">
    <source>
        <dbReference type="PIRSR" id="PIRSR605150-2"/>
    </source>
</evidence>
<dbReference type="AlphaFoldDB" id="A0A7J6V2Y5"/>
<dbReference type="InterPro" id="IPR005150">
    <property type="entry name" value="Cellulose_synth"/>
</dbReference>
<dbReference type="OrthoDB" id="72851at2759"/>
<evidence type="ECO:0000256" key="4">
    <source>
        <dbReference type="ARBA" id="ARBA00022692"/>
    </source>
</evidence>
<name>A0A7J6V2Y5_THATH</name>
<feature type="binding site" evidence="8">
    <location>
        <position position="33"/>
    </location>
    <ligand>
        <name>UDP-alpha-D-glucose</name>
        <dbReference type="ChEBI" id="CHEBI:58885"/>
    </ligand>
</feature>
<dbReference type="Proteomes" id="UP000554482">
    <property type="component" value="Unassembled WGS sequence"/>
</dbReference>
<evidence type="ECO:0000256" key="3">
    <source>
        <dbReference type="ARBA" id="ARBA00022679"/>
    </source>
</evidence>
<dbReference type="PANTHER" id="PTHR13301">
    <property type="entry name" value="X-BOX TRANSCRIPTION FACTOR-RELATED"/>
    <property type="match status" value="1"/>
</dbReference>
<dbReference type="GO" id="GO:0016020">
    <property type="term" value="C:membrane"/>
    <property type="evidence" value="ECO:0007669"/>
    <property type="project" value="InterPro"/>
</dbReference>
<dbReference type="GO" id="GO:0016760">
    <property type="term" value="F:cellulose synthase (UDP-forming) activity"/>
    <property type="evidence" value="ECO:0007669"/>
    <property type="project" value="InterPro"/>
</dbReference>